<keyword evidence="9" id="KW-1185">Reference proteome</keyword>
<comment type="similarity">
    <text evidence="2">Belongs to the prominin family.</text>
</comment>
<keyword evidence="4 7" id="KW-1133">Transmembrane helix</keyword>
<feature type="transmembrane region" description="Helical" evidence="7">
    <location>
        <begin position="196"/>
        <end position="223"/>
    </location>
</feature>
<sequence>MRSRKSVTQTTCFHNSGPYSFVAAKNLSGDINSSKSALDALVNQIVILQSKTNDVSVAAKNCGNAYGDCPPTSDARDQLAAMTSYMTSMVNTFTSLQTQMQTPIDQVNGALNADYTGKAQAGLNTLINMSAIIMDKTTPLRSQIIAKLDDVPKQFEPVLSQIDGYLVPVQEMFANQLAYMRTFTPYINSYGKYGDIAVIVIATFVLLIAIMMLLGCATGAWSFDKAVPPTQRKGAVTCGNFCLIFAVVLILLFAWIFMIVTMVFFVGGTQADASICPVLQGAPNNFTMLDDVRTSAI</sequence>
<keyword evidence="6" id="KW-0325">Glycoprotein</keyword>
<accession>A0A1D1UL49</accession>
<dbReference type="Proteomes" id="UP000186922">
    <property type="component" value="Unassembled WGS sequence"/>
</dbReference>
<evidence type="ECO:0000256" key="6">
    <source>
        <dbReference type="ARBA" id="ARBA00023180"/>
    </source>
</evidence>
<evidence type="ECO:0000313" key="9">
    <source>
        <dbReference type="Proteomes" id="UP000186922"/>
    </source>
</evidence>
<organism evidence="8 9">
    <name type="scientific">Ramazzottius varieornatus</name>
    <name type="common">Water bear</name>
    <name type="synonym">Tardigrade</name>
    <dbReference type="NCBI Taxonomy" id="947166"/>
    <lineage>
        <taxon>Eukaryota</taxon>
        <taxon>Metazoa</taxon>
        <taxon>Ecdysozoa</taxon>
        <taxon>Tardigrada</taxon>
        <taxon>Eutardigrada</taxon>
        <taxon>Parachela</taxon>
        <taxon>Hypsibioidea</taxon>
        <taxon>Ramazzottiidae</taxon>
        <taxon>Ramazzottius</taxon>
    </lineage>
</organism>
<gene>
    <name evidence="8" type="primary">RvY_00773</name>
    <name evidence="8" type="synonym">RvY_00773.4</name>
    <name evidence="8" type="ORF">RvY_00773-4</name>
</gene>
<dbReference type="InterPro" id="IPR008795">
    <property type="entry name" value="Prominin"/>
</dbReference>
<name>A0A1D1UL49_RAMVA</name>
<dbReference type="AlphaFoldDB" id="A0A1D1UL49"/>
<evidence type="ECO:0000256" key="5">
    <source>
        <dbReference type="ARBA" id="ARBA00023136"/>
    </source>
</evidence>
<feature type="transmembrane region" description="Helical" evidence="7">
    <location>
        <begin position="243"/>
        <end position="266"/>
    </location>
</feature>
<dbReference type="GO" id="GO:0016020">
    <property type="term" value="C:membrane"/>
    <property type="evidence" value="ECO:0007669"/>
    <property type="project" value="UniProtKB-SubCell"/>
</dbReference>
<evidence type="ECO:0000313" key="8">
    <source>
        <dbReference type="EMBL" id="GAU87997.1"/>
    </source>
</evidence>
<dbReference type="Pfam" id="PF05478">
    <property type="entry name" value="Prominin"/>
    <property type="match status" value="1"/>
</dbReference>
<dbReference type="PANTHER" id="PTHR22730">
    <property type="entry name" value="PROMININ PROM PROTEIN"/>
    <property type="match status" value="1"/>
</dbReference>
<evidence type="ECO:0000256" key="4">
    <source>
        <dbReference type="ARBA" id="ARBA00022989"/>
    </source>
</evidence>
<dbReference type="OrthoDB" id="6229420at2759"/>
<reference evidence="8 9" key="1">
    <citation type="journal article" date="2016" name="Nat. Commun.">
        <title>Extremotolerant tardigrade genome and improved radiotolerance of human cultured cells by tardigrade-unique protein.</title>
        <authorList>
            <person name="Hashimoto T."/>
            <person name="Horikawa D.D."/>
            <person name="Saito Y."/>
            <person name="Kuwahara H."/>
            <person name="Kozuka-Hata H."/>
            <person name="Shin-I T."/>
            <person name="Minakuchi Y."/>
            <person name="Ohishi K."/>
            <person name="Motoyama A."/>
            <person name="Aizu T."/>
            <person name="Enomoto A."/>
            <person name="Kondo K."/>
            <person name="Tanaka S."/>
            <person name="Hara Y."/>
            <person name="Koshikawa S."/>
            <person name="Sagara H."/>
            <person name="Miura T."/>
            <person name="Yokobori S."/>
            <person name="Miyagawa K."/>
            <person name="Suzuki Y."/>
            <person name="Kubo T."/>
            <person name="Oyama M."/>
            <person name="Kohara Y."/>
            <person name="Fujiyama A."/>
            <person name="Arakawa K."/>
            <person name="Katayama T."/>
            <person name="Toyoda A."/>
            <person name="Kunieda T."/>
        </authorList>
    </citation>
    <scope>NUCLEOTIDE SEQUENCE [LARGE SCALE GENOMIC DNA]</scope>
    <source>
        <strain evidence="8 9">YOKOZUNA-1</strain>
    </source>
</reference>
<evidence type="ECO:0000256" key="7">
    <source>
        <dbReference type="SAM" id="Phobius"/>
    </source>
</evidence>
<dbReference type="EMBL" id="BDGG01000001">
    <property type="protein sequence ID" value="GAU87997.1"/>
    <property type="molecule type" value="Genomic_DNA"/>
</dbReference>
<protein>
    <submittedName>
        <fullName evidence="8">Uncharacterized protein</fullName>
    </submittedName>
</protein>
<evidence type="ECO:0000256" key="1">
    <source>
        <dbReference type="ARBA" id="ARBA00004141"/>
    </source>
</evidence>
<evidence type="ECO:0000256" key="3">
    <source>
        <dbReference type="ARBA" id="ARBA00022692"/>
    </source>
</evidence>
<keyword evidence="3 7" id="KW-0812">Transmembrane</keyword>
<comment type="subcellular location">
    <subcellularLocation>
        <location evidence="1">Membrane</location>
        <topology evidence="1">Multi-pass membrane protein</topology>
    </subcellularLocation>
</comment>
<proteinExistence type="inferred from homology"/>
<keyword evidence="5 7" id="KW-0472">Membrane</keyword>
<evidence type="ECO:0000256" key="2">
    <source>
        <dbReference type="ARBA" id="ARBA00006058"/>
    </source>
</evidence>
<comment type="caution">
    <text evidence="8">The sequence shown here is derived from an EMBL/GenBank/DDBJ whole genome shotgun (WGS) entry which is preliminary data.</text>
</comment>
<dbReference type="PANTHER" id="PTHR22730:SF1">
    <property type="entry name" value="PROMININ-LIKE PROTEIN"/>
    <property type="match status" value="1"/>
</dbReference>